<dbReference type="PANTHER" id="PTHR24221">
    <property type="entry name" value="ATP-BINDING CASSETTE SUB-FAMILY B"/>
    <property type="match status" value="1"/>
</dbReference>
<evidence type="ECO:0000256" key="8">
    <source>
        <dbReference type="ARBA" id="ARBA00023136"/>
    </source>
</evidence>
<dbReference type="SMART" id="SM00382">
    <property type="entry name" value="AAA"/>
    <property type="match status" value="1"/>
</dbReference>
<feature type="domain" description="ABC transmembrane type-1" evidence="11">
    <location>
        <begin position="67"/>
        <end position="330"/>
    </location>
</feature>
<evidence type="ECO:0000313" key="13">
    <source>
        <dbReference type="Proteomes" id="UP000599109"/>
    </source>
</evidence>
<dbReference type="InterPro" id="IPR039421">
    <property type="entry name" value="Type_1_exporter"/>
</dbReference>
<dbReference type="InterPro" id="IPR027417">
    <property type="entry name" value="P-loop_NTPase"/>
</dbReference>
<dbReference type="AlphaFoldDB" id="A0A937CTR6"/>
<dbReference type="Proteomes" id="UP000599109">
    <property type="component" value="Unassembled WGS sequence"/>
</dbReference>
<dbReference type="GO" id="GO:0140359">
    <property type="term" value="F:ABC-type transporter activity"/>
    <property type="evidence" value="ECO:0007669"/>
    <property type="project" value="InterPro"/>
</dbReference>
<keyword evidence="13" id="KW-1185">Reference proteome</keyword>
<dbReference type="InterPro" id="IPR011527">
    <property type="entry name" value="ABC1_TM_dom"/>
</dbReference>
<dbReference type="SUPFAM" id="SSF90123">
    <property type="entry name" value="ABC transporter transmembrane region"/>
    <property type="match status" value="1"/>
</dbReference>
<feature type="transmembrane region" description="Helical" evidence="9">
    <location>
        <begin position="29"/>
        <end position="55"/>
    </location>
</feature>
<evidence type="ECO:0000256" key="4">
    <source>
        <dbReference type="ARBA" id="ARBA00022692"/>
    </source>
</evidence>
<keyword evidence="8 9" id="KW-0472">Membrane</keyword>
<sequence length="587" mass="63360">MSNSAADAGQIARKVRDLLDPPARREAGFLLVLIVVGTAIETLGVGVMLPAIILLGDGEGEAAHRYPWFDAALQALGMQRGPWLVALGLGVLAAVYTFKAVFLAFLAHRQSRFLFAVQTQLSHRLFSIYLGRPWLFHLQRNSAELVRNVVNEVNLFAPYGLQAMLAFISESLVLACIGTLLIAVEPLGTLAFAPLMGGAAWGFHRLTRTTIARAGAARQHHEGLRLQHLQQGLAAVREIKLTNRTFEFAERCRIHTVESARAGQWLATLVQLPRLLLELLAVLGLTVLAVVLVVLGRGPASVLPLLGVFAVAAFRLMPSVQRLMNAAQALHYARHAIDLLHAELSLGTPQGAAAAGVPLAPLRTRLEVRGVSFSYPGASEPTLADLSLDLRRGEWVAVVGPSGAGKSTLVHIILGLLTPEQGQVRVDGIDVRDALRAWQDQVAFVPQSVCVIDDTVASNVAFGVPADQVDREALWRALRAVRLAELVRDLPEGLDTMLGERGVRLSGGQMQRIGLARALYRDPAVLVLDEPTGALDTATENEVLRSLRSHGSRTVLIVAHRASTVAHCDRCYTLERGRVVEAQTSSA</sequence>
<comment type="subcellular location">
    <subcellularLocation>
        <location evidence="1">Cell membrane</location>
        <topology evidence="1">Multi-pass membrane protein</topology>
    </subcellularLocation>
</comment>
<keyword evidence="4 9" id="KW-0812">Transmembrane</keyword>
<keyword evidence="6 12" id="KW-0067">ATP-binding</keyword>
<dbReference type="PROSITE" id="PS50893">
    <property type="entry name" value="ABC_TRANSPORTER_2"/>
    <property type="match status" value="1"/>
</dbReference>
<dbReference type="Gene3D" id="3.40.50.300">
    <property type="entry name" value="P-loop containing nucleotide triphosphate hydrolases"/>
    <property type="match status" value="1"/>
</dbReference>
<evidence type="ECO:0000256" key="6">
    <source>
        <dbReference type="ARBA" id="ARBA00022840"/>
    </source>
</evidence>
<feature type="domain" description="ABC transporter" evidence="10">
    <location>
        <begin position="366"/>
        <end position="587"/>
    </location>
</feature>
<dbReference type="InterPro" id="IPR003439">
    <property type="entry name" value="ABC_transporter-like_ATP-bd"/>
</dbReference>
<dbReference type="GO" id="GO:0016887">
    <property type="term" value="F:ATP hydrolysis activity"/>
    <property type="evidence" value="ECO:0007669"/>
    <property type="project" value="InterPro"/>
</dbReference>
<feature type="transmembrane region" description="Helical" evidence="9">
    <location>
        <begin position="275"/>
        <end position="295"/>
    </location>
</feature>
<keyword evidence="7 9" id="KW-1133">Transmembrane helix</keyword>
<evidence type="ECO:0000313" key="12">
    <source>
        <dbReference type="EMBL" id="MBL0391834.1"/>
    </source>
</evidence>
<protein>
    <submittedName>
        <fullName evidence="12">ABC transporter ATP-binding protein</fullName>
    </submittedName>
</protein>
<gene>
    <name evidence="12" type="ORF">JJ685_11910</name>
</gene>
<organism evidence="12 13">
    <name type="scientific">Ramlibacter monticola</name>
    <dbReference type="NCBI Taxonomy" id="1926872"/>
    <lineage>
        <taxon>Bacteria</taxon>
        <taxon>Pseudomonadati</taxon>
        <taxon>Pseudomonadota</taxon>
        <taxon>Betaproteobacteria</taxon>
        <taxon>Burkholderiales</taxon>
        <taxon>Comamonadaceae</taxon>
        <taxon>Ramlibacter</taxon>
    </lineage>
</organism>
<evidence type="ECO:0000256" key="1">
    <source>
        <dbReference type="ARBA" id="ARBA00004651"/>
    </source>
</evidence>
<accession>A0A937CTR6</accession>
<evidence type="ECO:0000256" key="7">
    <source>
        <dbReference type="ARBA" id="ARBA00022989"/>
    </source>
</evidence>
<reference evidence="12 13" key="1">
    <citation type="journal article" date="2017" name="Int. J. Syst. Evol. Microbiol.">
        <title>Ramlibacter monticola sp. nov., isolated from forest soil.</title>
        <authorList>
            <person name="Chaudhary D.K."/>
            <person name="Kim J."/>
        </authorList>
    </citation>
    <scope>NUCLEOTIDE SEQUENCE [LARGE SCALE GENOMIC DNA]</scope>
    <source>
        <strain evidence="12 13">KACC 19175</strain>
    </source>
</reference>
<dbReference type="GO" id="GO:0034040">
    <property type="term" value="F:ATPase-coupled lipid transmembrane transporter activity"/>
    <property type="evidence" value="ECO:0007669"/>
    <property type="project" value="TreeGrafter"/>
</dbReference>
<feature type="transmembrane region" description="Helical" evidence="9">
    <location>
        <begin position="163"/>
        <end position="184"/>
    </location>
</feature>
<proteinExistence type="predicted"/>
<dbReference type="InterPro" id="IPR036640">
    <property type="entry name" value="ABC1_TM_sf"/>
</dbReference>
<comment type="caution">
    <text evidence="12">The sequence shown here is derived from an EMBL/GenBank/DDBJ whole genome shotgun (WGS) entry which is preliminary data.</text>
</comment>
<keyword evidence="5" id="KW-0547">Nucleotide-binding</keyword>
<keyword evidence="3" id="KW-1003">Cell membrane</keyword>
<evidence type="ECO:0000256" key="5">
    <source>
        <dbReference type="ARBA" id="ARBA00022741"/>
    </source>
</evidence>
<dbReference type="PROSITE" id="PS00211">
    <property type="entry name" value="ABC_TRANSPORTER_1"/>
    <property type="match status" value="1"/>
</dbReference>
<dbReference type="RefSeq" id="WP_201674437.1">
    <property type="nucleotide sequence ID" value="NZ_JAEQNE010000002.1"/>
</dbReference>
<dbReference type="GO" id="GO:0005524">
    <property type="term" value="F:ATP binding"/>
    <property type="evidence" value="ECO:0007669"/>
    <property type="project" value="UniProtKB-KW"/>
</dbReference>
<evidence type="ECO:0000256" key="3">
    <source>
        <dbReference type="ARBA" id="ARBA00022475"/>
    </source>
</evidence>
<dbReference type="PANTHER" id="PTHR24221:SF654">
    <property type="entry name" value="ATP-BINDING CASSETTE SUB-FAMILY B MEMBER 6"/>
    <property type="match status" value="1"/>
</dbReference>
<dbReference type="PROSITE" id="PS50929">
    <property type="entry name" value="ABC_TM1F"/>
    <property type="match status" value="1"/>
</dbReference>
<evidence type="ECO:0000256" key="2">
    <source>
        <dbReference type="ARBA" id="ARBA00022448"/>
    </source>
</evidence>
<evidence type="ECO:0000256" key="9">
    <source>
        <dbReference type="SAM" id="Phobius"/>
    </source>
</evidence>
<keyword evidence="2" id="KW-0813">Transport</keyword>
<name>A0A937CTR6_9BURK</name>
<dbReference type="Gene3D" id="1.20.1560.10">
    <property type="entry name" value="ABC transporter type 1, transmembrane domain"/>
    <property type="match status" value="1"/>
</dbReference>
<dbReference type="GO" id="GO:0005886">
    <property type="term" value="C:plasma membrane"/>
    <property type="evidence" value="ECO:0007669"/>
    <property type="project" value="UniProtKB-SubCell"/>
</dbReference>
<evidence type="ECO:0000259" key="11">
    <source>
        <dbReference type="PROSITE" id="PS50929"/>
    </source>
</evidence>
<dbReference type="EMBL" id="JAEQNE010000002">
    <property type="protein sequence ID" value="MBL0391834.1"/>
    <property type="molecule type" value="Genomic_DNA"/>
</dbReference>
<dbReference type="InterPro" id="IPR017871">
    <property type="entry name" value="ABC_transporter-like_CS"/>
</dbReference>
<dbReference type="SUPFAM" id="SSF52540">
    <property type="entry name" value="P-loop containing nucleoside triphosphate hydrolases"/>
    <property type="match status" value="1"/>
</dbReference>
<evidence type="ECO:0000259" key="10">
    <source>
        <dbReference type="PROSITE" id="PS50893"/>
    </source>
</evidence>
<dbReference type="Pfam" id="PF00005">
    <property type="entry name" value="ABC_tran"/>
    <property type="match status" value="1"/>
</dbReference>
<dbReference type="InterPro" id="IPR003593">
    <property type="entry name" value="AAA+_ATPase"/>
</dbReference>
<dbReference type="FunFam" id="3.40.50.300:FF:000854">
    <property type="entry name" value="Multidrug ABC transporter ATP-binding protein"/>
    <property type="match status" value="1"/>
</dbReference>
<feature type="transmembrane region" description="Helical" evidence="9">
    <location>
        <begin position="83"/>
        <end position="106"/>
    </location>
</feature>